<dbReference type="Proteomes" id="UP000290407">
    <property type="component" value="Unassembled WGS sequence"/>
</dbReference>
<dbReference type="GO" id="GO:0008237">
    <property type="term" value="F:metallopeptidase activity"/>
    <property type="evidence" value="ECO:0007669"/>
    <property type="project" value="InterPro"/>
</dbReference>
<dbReference type="Pfam" id="PF12388">
    <property type="entry name" value="Peptidase_M57"/>
    <property type="match status" value="1"/>
</dbReference>
<accession>A0A4Q2UDE8</accession>
<comment type="caution">
    <text evidence="1">The sequence shown here is derived from an EMBL/GenBank/DDBJ whole genome shotgun (WGS) entry which is preliminary data.</text>
</comment>
<dbReference type="SUPFAM" id="SSF55486">
    <property type="entry name" value="Metalloproteases ('zincins'), catalytic domain"/>
    <property type="match status" value="1"/>
</dbReference>
<dbReference type="EMBL" id="SBLB01000020">
    <property type="protein sequence ID" value="RYC66232.1"/>
    <property type="molecule type" value="Genomic_DNA"/>
</dbReference>
<keyword evidence="2" id="KW-1185">Reference proteome</keyword>
<proteinExistence type="predicted"/>
<dbReference type="InterPro" id="IPR024079">
    <property type="entry name" value="MetalloPept_cat_dom_sf"/>
</dbReference>
<organism evidence="1 2">
    <name type="scientific">Spirosoma sordidisoli</name>
    <dbReference type="NCBI Taxonomy" id="2502893"/>
    <lineage>
        <taxon>Bacteria</taxon>
        <taxon>Pseudomonadati</taxon>
        <taxon>Bacteroidota</taxon>
        <taxon>Cytophagia</taxon>
        <taxon>Cytophagales</taxon>
        <taxon>Cytophagaceae</taxon>
        <taxon>Spirosoma</taxon>
    </lineage>
</organism>
<dbReference type="AlphaFoldDB" id="A0A4Q2UDE8"/>
<gene>
    <name evidence="1" type="ORF">EQG79_30730</name>
</gene>
<reference evidence="1 2" key="1">
    <citation type="submission" date="2019-01" db="EMBL/GenBank/DDBJ databases">
        <title>Spirosoma flava sp. nov., a propanil-degrading bacterium isolated from herbicide-contaminated soil.</title>
        <authorList>
            <person name="Zhang L."/>
            <person name="Jiang J.-D."/>
        </authorList>
    </citation>
    <scope>NUCLEOTIDE SEQUENCE [LARGE SCALE GENOMIC DNA]</scope>
    <source>
        <strain evidence="1 2">TY50</strain>
    </source>
</reference>
<evidence type="ECO:0000313" key="2">
    <source>
        <dbReference type="Proteomes" id="UP000290407"/>
    </source>
</evidence>
<evidence type="ECO:0008006" key="3">
    <source>
        <dbReference type="Google" id="ProtNLM"/>
    </source>
</evidence>
<name>A0A4Q2UDE8_9BACT</name>
<protein>
    <recommendedName>
        <fullName evidence="3">Matrixin family metalloprotease</fullName>
    </recommendedName>
</protein>
<dbReference type="InterPro" id="IPR024653">
    <property type="entry name" value="Peptidase_M10/M27/M57"/>
</dbReference>
<dbReference type="Gene3D" id="3.40.390.10">
    <property type="entry name" value="Collagenase (Catalytic Domain)"/>
    <property type="match status" value="1"/>
</dbReference>
<sequence length="388" mass="42591">MKAFVSSTRWLLTGLLIASLLLLSNGCQPMTDSLTLQAGQTENGGAVRAYIRSLGCPDSLIHDAGDHFIADGDMVFPKNMALPSQADMTDAREEQAYTNNHGLIWNYSIQKNIVIDVSPLQRFLNVSPGQGRRPFTQADINAFTNAVVNGAKLWNKATHTSGLTDSNIFFRVTKTPSSGVNVVKVGITTNFANAITYAAADYPKNGILGNRLIFNAYSAFVNRPWNQQAAIVAHELGHIVGLRHTNWQPNNESPALYLPGLPINDVSSIMNASYTGEYDKINGNDGQALRLLYPVYLKAYLSLDSVKNIVWIRRQTTFTPSKGVYVWYQVYRAGKVVATAPAIGVRMAGVGLGFDIPARTGITVTVKLRWQDMAGNYTPWSPFETLQQ</sequence>
<evidence type="ECO:0000313" key="1">
    <source>
        <dbReference type="EMBL" id="RYC66232.1"/>
    </source>
</evidence>